<protein>
    <recommendedName>
        <fullName evidence="7">Zn(2)-C6 fungal-type domain-containing protein</fullName>
    </recommendedName>
</protein>
<dbReference type="CDD" id="cd00067">
    <property type="entry name" value="GAL4"/>
    <property type="match status" value="1"/>
</dbReference>
<evidence type="ECO:0000259" key="7">
    <source>
        <dbReference type="PROSITE" id="PS50048"/>
    </source>
</evidence>
<dbReference type="GO" id="GO:0008270">
    <property type="term" value="F:zinc ion binding"/>
    <property type="evidence" value="ECO:0007669"/>
    <property type="project" value="InterPro"/>
</dbReference>
<evidence type="ECO:0000313" key="9">
    <source>
        <dbReference type="Proteomes" id="UP000319663"/>
    </source>
</evidence>
<keyword evidence="5" id="KW-0539">Nucleus</keyword>
<dbReference type="Proteomes" id="UP000319663">
    <property type="component" value="Unassembled WGS sequence"/>
</dbReference>
<keyword evidence="3" id="KW-0238">DNA-binding</keyword>
<feature type="domain" description="Zn(2)-C6 fungal-type" evidence="7">
    <location>
        <begin position="8"/>
        <end position="38"/>
    </location>
</feature>
<dbReference type="EMBL" id="VIFY01000076">
    <property type="protein sequence ID" value="TQB71710.1"/>
    <property type="molecule type" value="Genomic_DNA"/>
</dbReference>
<reference evidence="8 9" key="1">
    <citation type="submission" date="2019-06" db="EMBL/GenBank/DDBJ databases">
        <title>Wine fermentation using esterase from Monascus purpureus.</title>
        <authorList>
            <person name="Geng C."/>
            <person name="Zhang Y."/>
        </authorList>
    </citation>
    <scope>NUCLEOTIDE SEQUENCE [LARGE SCALE GENOMIC DNA]</scope>
    <source>
        <strain evidence="8">HQ1</strain>
    </source>
</reference>
<dbReference type="AlphaFoldDB" id="A0A507QWC3"/>
<dbReference type="GO" id="GO:0006351">
    <property type="term" value="P:DNA-templated transcription"/>
    <property type="evidence" value="ECO:0007669"/>
    <property type="project" value="InterPro"/>
</dbReference>
<evidence type="ECO:0000313" key="8">
    <source>
        <dbReference type="EMBL" id="TQB71710.1"/>
    </source>
</evidence>
<evidence type="ECO:0000256" key="6">
    <source>
        <dbReference type="SAM" id="MobiDB-lite"/>
    </source>
</evidence>
<evidence type="ECO:0000256" key="3">
    <source>
        <dbReference type="ARBA" id="ARBA00023125"/>
    </source>
</evidence>
<organism evidence="8 9">
    <name type="scientific">Monascus purpureus</name>
    <name type="common">Red mold</name>
    <name type="synonym">Monascus anka</name>
    <dbReference type="NCBI Taxonomy" id="5098"/>
    <lineage>
        <taxon>Eukaryota</taxon>
        <taxon>Fungi</taxon>
        <taxon>Dikarya</taxon>
        <taxon>Ascomycota</taxon>
        <taxon>Pezizomycotina</taxon>
        <taxon>Eurotiomycetes</taxon>
        <taxon>Eurotiomycetidae</taxon>
        <taxon>Eurotiales</taxon>
        <taxon>Aspergillaceae</taxon>
        <taxon>Monascus</taxon>
    </lineage>
</organism>
<evidence type="ECO:0000256" key="5">
    <source>
        <dbReference type="ARBA" id="ARBA00023242"/>
    </source>
</evidence>
<evidence type="ECO:0000256" key="1">
    <source>
        <dbReference type="ARBA" id="ARBA00022723"/>
    </source>
</evidence>
<dbReference type="GO" id="GO:0000981">
    <property type="term" value="F:DNA-binding transcription factor activity, RNA polymerase II-specific"/>
    <property type="evidence" value="ECO:0007669"/>
    <property type="project" value="InterPro"/>
</dbReference>
<proteinExistence type="predicted"/>
<comment type="caution">
    <text evidence="8">The sequence shown here is derived from an EMBL/GenBank/DDBJ whole genome shotgun (WGS) entry which is preliminary data.</text>
</comment>
<dbReference type="PROSITE" id="PS00463">
    <property type="entry name" value="ZN2_CY6_FUNGAL_1"/>
    <property type="match status" value="1"/>
</dbReference>
<dbReference type="Pfam" id="PF04082">
    <property type="entry name" value="Fungal_trans"/>
    <property type="match status" value="1"/>
</dbReference>
<sequence>MPKPSPIACIECRKHHLKCNAGKPSCARCAKAQLPCDYLPSRRGGRRNVHKKRPNQQTREILEKVDPSFIMPLDASHPYLTDLDIAPQIQRASDNRPAKSPIHNLLDPCLLELPNTALQEPQEFPFDNSISPLPGRASEGNSIWLDQSPSAMPESHGCLPSPSNGSPIEEQPVRVFYDRFYPAHPFLVPMRAYEDRQYPEFLQRIVRFIGCHYHSSPAPDGCTCESITAELDLINERPSPCLVQARLLWSLFSYFQARQAEARSCLSRAIDTAIHLGMHQREFAALFSQSHSIEAESLRRTWWELFIAEALMQIPRGEEALFRCGDAPYDVDLPCEESVYVVCDPIPQPLTISSFDKRIFLDAESRFSSFTYRIEAVRILMRIVSLNNSSEQHPDNLQAVQNALVGWKSHLPSNKVDIVDMYGEEDEMLFQAHSIIHFAEMLLHLPRSTLKPAFPGTNAVSCPAVPPRLPATFTSRVHDVKAIEASKQLSNLLSIAPRTRQHTPFSICWSLMCGVVQLATCKCHSQNCLDHHLNRVVLVLGCLKDLGNTWTLARNAQSHLKRISAETFCPWMDTYSSRRRNTYSAGSETSRHASDNPAGISATIDEDVQGSDSSIPEIISTYFEPVCSDSFLPSRIAGID</sequence>
<keyword evidence="9" id="KW-1185">Reference proteome</keyword>
<name>A0A507QWC3_MONPU</name>
<accession>A0A507QWC3</accession>
<dbReference type="SUPFAM" id="SSF57701">
    <property type="entry name" value="Zn2/Cys6 DNA-binding domain"/>
    <property type="match status" value="1"/>
</dbReference>
<dbReference type="STRING" id="5098.A0A507QWC3"/>
<dbReference type="InterPro" id="IPR001138">
    <property type="entry name" value="Zn2Cys6_DnaBD"/>
</dbReference>
<dbReference type="InterPro" id="IPR007219">
    <property type="entry name" value="XnlR_reg_dom"/>
</dbReference>
<keyword evidence="1" id="KW-0479">Metal-binding</keyword>
<evidence type="ECO:0000256" key="4">
    <source>
        <dbReference type="ARBA" id="ARBA00023163"/>
    </source>
</evidence>
<dbReference type="PANTHER" id="PTHR47431:SF2">
    <property type="entry name" value="ZN(II)2CYS6 TRANSCRIPTION FACTOR (EUROFUNG)"/>
    <property type="match status" value="1"/>
</dbReference>
<feature type="region of interest" description="Disordered" evidence="6">
    <location>
        <begin position="582"/>
        <end position="611"/>
    </location>
</feature>
<gene>
    <name evidence="8" type="ORF">MPDQ_007360</name>
</gene>
<dbReference type="SMART" id="SM00066">
    <property type="entry name" value="GAL4"/>
    <property type="match status" value="1"/>
</dbReference>
<dbReference type="GO" id="GO:0003677">
    <property type="term" value="F:DNA binding"/>
    <property type="evidence" value="ECO:0007669"/>
    <property type="project" value="UniProtKB-KW"/>
</dbReference>
<dbReference type="PROSITE" id="PS50048">
    <property type="entry name" value="ZN2_CY6_FUNGAL_2"/>
    <property type="match status" value="1"/>
</dbReference>
<dbReference type="Gene3D" id="4.10.240.10">
    <property type="entry name" value="Zn(2)-C6 fungal-type DNA-binding domain"/>
    <property type="match status" value="1"/>
</dbReference>
<dbReference type="PANTHER" id="PTHR47431">
    <property type="entry name" value="ZN(II)2CYS6 TRANSCRIPTION FACTOR (EUROFUNG)-RELATED"/>
    <property type="match status" value="1"/>
</dbReference>
<keyword evidence="2" id="KW-0805">Transcription regulation</keyword>
<evidence type="ECO:0000256" key="2">
    <source>
        <dbReference type="ARBA" id="ARBA00023015"/>
    </source>
</evidence>
<keyword evidence="4" id="KW-0804">Transcription</keyword>
<dbReference type="Pfam" id="PF00172">
    <property type="entry name" value="Zn_clus"/>
    <property type="match status" value="1"/>
</dbReference>
<dbReference type="CDD" id="cd12148">
    <property type="entry name" value="fungal_TF_MHR"/>
    <property type="match status" value="1"/>
</dbReference>
<dbReference type="InterPro" id="IPR036864">
    <property type="entry name" value="Zn2-C6_fun-type_DNA-bd_sf"/>
</dbReference>